<name>A0AAE3EUL4_9FLAO</name>
<keyword evidence="3" id="KW-1185">Reference proteome</keyword>
<keyword evidence="1" id="KW-0472">Membrane</keyword>
<dbReference type="EMBL" id="JAIRBC010000005">
    <property type="protein sequence ID" value="MCG2460031.1"/>
    <property type="molecule type" value="Genomic_DNA"/>
</dbReference>
<evidence type="ECO:0000256" key="1">
    <source>
        <dbReference type="SAM" id="Phobius"/>
    </source>
</evidence>
<keyword evidence="1" id="KW-0812">Transmembrane</keyword>
<proteinExistence type="predicted"/>
<reference evidence="2" key="1">
    <citation type="submission" date="2023-02" db="EMBL/GenBank/DDBJ databases">
        <title>Genome of Flavobacteriaceae gen. nov. sp. strain F89.</title>
        <authorList>
            <person name="Wang Y."/>
        </authorList>
    </citation>
    <scope>NUCLEOTIDE SEQUENCE</scope>
    <source>
        <strain evidence="2">F89</strain>
    </source>
</reference>
<feature type="transmembrane region" description="Helical" evidence="1">
    <location>
        <begin position="48"/>
        <end position="66"/>
    </location>
</feature>
<accession>A0AAE3EUL4</accession>
<dbReference type="Proteomes" id="UP001200642">
    <property type="component" value="Unassembled WGS sequence"/>
</dbReference>
<evidence type="ECO:0000313" key="3">
    <source>
        <dbReference type="Proteomes" id="UP001200642"/>
    </source>
</evidence>
<evidence type="ECO:0000313" key="2">
    <source>
        <dbReference type="EMBL" id="MCG2460031.1"/>
    </source>
</evidence>
<dbReference type="RefSeq" id="WP_317901175.1">
    <property type="nucleotide sequence ID" value="NZ_JAIRBC010000005.1"/>
</dbReference>
<feature type="transmembrane region" description="Helical" evidence="1">
    <location>
        <begin position="6"/>
        <end position="28"/>
    </location>
</feature>
<dbReference type="AlphaFoldDB" id="A0AAE3EUL4"/>
<comment type="caution">
    <text evidence="2">The sequence shown here is derived from an EMBL/GenBank/DDBJ whole genome shotgun (WGS) entry which is preliminary data.</text>
</comment>
<gene>
    <name evidence="2" type="ORF">K8352_04685</name>
</gene>
<keyword evidence="1" id="KW-1133">Transmembrane helix</keyword>
<sequence>MKKFVIQNYFSGFPFIALTAGMSLSGSYNPAELSKSICKKIHDLKTRVWVSGLLIVTQYFLFPTAFPPK</sequence>
<protein>
    <submittedName>
        <fullName evidence="2">Uncharacterized protein</fullName>
    </submittedName>
</protein>
<organism evidence="2 3">
    <name type="scientific">Cerina litoralis</name>
    <dbReference type="NCBI Taxonomy" id="2874477"/>
    <lineage>
        <taxon>Bacteria</taxon>
        <taxon>Pseudomonadati</taxon>
        <taxon>Bacteroidota</taxon>
        <taxon>Flavobacteriia</taxon>
        <taxon>Flavobacteriales</taxon>
        <taxon>Flavobacteriaceae</taxon>
        <taxon>Cerina</taxon>
    </lineage>
</organism>